<feature type="region of interest" description="Disordered" evidence="1">
    <location>
        <begin position="26"/>
        <end position="45"/>
    </location>
</feature>
<organism evidence="3 4">
    <name type="scientific">Archangium lansingense</name>
    <dbReference type="NCBI Taxonomy" id="2995310"/>
    <lineage>
        <taxon>Bacteria</taxon>
        <taxon>Pseudomonadati</taxon>
        <taxon>Myxococcota</taxon>
        <taxon>Myxococcia</taxon>
        <taxon>Myxococcales</taxon>
        <taxon>Cystobacterineae</taxon>
        <taxon>Archangiaceae</taxon>
        <taxon>Archangium</taxon>
    </lineage>
</organism>
<feature type="compositionally biased region" description="Basic and acidic residues" evidence="1">
    <location>
        <begin position="100"/>
        <end position="117"/>
    </location>
</feature>
<evidence type="ECO:0000313" key="4">
    <source>
        <dbReference type="Proteomes" id="UP001207654"/>
    </source>
</evidence>
<evidence type="ECO:0000256" key="1">
    <source>
        <dbReference type="SAM" id="MobiDB-lite"/>
    </source>
</evidence>
<gene>
    <name evidence="3" type="ORF">OV287_26960</name>
</gene>
<proteinExistence type="predicted"/>
<comment type="caution">
    <text evidence="3">The sequence shown here is derived from an EMBL/GenBank/DDBJ whole genome shotgun (WGS) entry which is preliminary data.</text>
</comment>
<feature type="signal peptide" evidence="2">
    <location>
        <begin position="1"/>
        <end position="23"/>
    </location>
</feature>
<reference evidence="3 4" key="1">
    <citation type="submission" date="2022-11" db="EMBL/GenBank/DDBJ databases">
        <title>Minimal conservation of predation-associated metabolite biosynthetic gene clusters underscores biosynthetic potential of Myxococcota including descriptions for ten novel species: Archangium lansinium sp. nov., Myxococcus landrumus sp. nov., Nannocystis bai.</title>
        <authorList>
            <person name="Ahearne A."/>
            <person name="Stevens C."/>
            <person name="Phillips K."/>
        </authorList>
    </citation>
    <scope>NUCLEOTIDE SEQUENCE [LARGE SCALE GENOMIC DNA]</scope>
    <source>
        <strain evidence="3 4">MIWBW</strain>
    </source>
</reference>
<dbReference type="RefSeq" id="WP_267536916.1">
    <property type="nucleotide sequence ID" value="NZ_JAPNKA010000001.1"/>
</dbReference>
<evidence type="ECO:0008006" key="5">
    <source>
        <dbReference type="Google" id="ProtNLM"/>
    </source>
</evidence>
<feature type="region of interest" description="Disordered" evidence="1">
    <location>
        <begin position="90"/>
        <end position="117"/>
    </location>
</feature>
<dbReference type="Proteomes" id="UP001207654">
    <property type="component" value="Unassembled WGS sequence"/>
</dbReference>
<keyword evidence="2" id="KW-0732">Signal</keyword>
<dbReference type="EMBL" id="JAPNKA010000001">
    <property type="protein sequence ID" value="MCY1078121.1"/>
    <property type="molecule type" value="Genomic_DNA"/>
</dbReference>
<sequence>MKTLKPFSSALVASLLLAGSAHAQSRMERAQDRHEVRQNAAQRSDDRMDVAELERVLERFDAARGRRNNAAELAAVDNRLRELLRAELAESRAETSQAKAEARKEWGESRAENRDDVRDARVEAASLAARKTIARELNSLMGARSPAQLNRKRELIVELVRLGKQEVRQDRQEQREDRKDVRDNRHR</sequence>
<name>A0ABT4A8Y1_9BACT</name>
<evidence type="ECO:0000256" key="2">
    <source>
        <dbReference type="SAM" id="SignalP"/>
    </source>
</evidence>
<accession>A0ABT4A8Y1</accession>
<feature type="region of interest" description="Disordered" evidence="1">
    <location>
        <begin position="167"/>
        <end position="187"/>
    </location>
</feature>
<keyword evidence="4" id="KW-1185">Reference proteome</keyword>
<feature type="chain" id="PRO_5045996783" description="Trichohyalin" evidence="2">
    <location>
        <begin position="24"/>
        <end position="187"/>
    </location>
</feature>
<protein>
    <recommendedName>
        <fullName evidence="5">Trichohyalin</fullName>
    </recommendedName>
</protein>
<evidence type="ECO:0000313" key="3">
    <source>
        <dbReference type="EMBL" id="MCY1078121.1"/>
    </source>
</evidence>